<dbReference type="Pfam" id="PF02310">
    <property type="entry name" value="B12-binding"/>
    <property type="match status" value="1"/>
</dbReference>
<dbReference type="CDD" id="cd01104">
    <property type="entry name" value="HTH_MlrA-CarA"/>
    <property type="match status" value="1"/>
</dbReference>
<evidence type="ECO:0000256" key="2">
    <source>
        <dbReference type="ARBA" id="ARBA00023125"/>
    </source>
</evidence>
<dbReference type="InterPro" id="IPR036594">
    <property type="entry name" value="Meth_synthase_dom"/>
</dbReference>
<feature type="domain" description="B12-binding" evidence="5">
    <location>
        <begin position="163"/>
        <end position="283"/>
    </location>
</feature>
<gene>
    <name evidence="6" type="ORF">AADG42_02715</name>
</gene>
<dbReference type="SUPFAM" id="SSF46955">
    <property type="entry name" value="Putative DNA-binding domain"/>
    <property type="match status" value="1"/>
</dbReference>
<dbReference type="InterPro" id="IPR006158">
    <property type="entry name" value="Cobalamin-bd"/>
</dbReference>
<dbReference type="RefSeq" id="WP_425307694.1">
    <property type="nucleotide sequence ID" value="NZ_CP154795.1"/>
</dbReference>
<dbReference type="PROSITE" id="PS50937">
    <property type="entry name" value="HTH_MERR_2"/>
    <property type="match status" value="1"/>
</dbReference>
<dbReference type="Pfam" id="PF13411">
    <property type="entry name" value="MerR_1"/>
    <property type="match status" value="1"/>
</dbReference>
<dbReference type="Gene3D" id="1.10.1240.10">
    <property type="entry name" value="Methionine synthase domain"/>
    <property type="match status" value="1"/>
</dbReference>
<evidence type="ECO:0000256" key="3">
    <source>
        <dbReference type="ARBA" id="ARBA00023163"/>
    </source>
</evidence>
<accession>A0ABZ3FJS0</accession>
<dbReference type="PROSITE" id="PS51332">
    <property type="entry name" value="B12_BINDING"/>
    <property type="match status" value="1"/>
</dbReference>
<dbReference type="InterPro" id="IPR036724">
    <property type="entry name" value="Cobalamin-bd_sf"/>
</dbReference>
<dbReference type="InterPro" id="IPR009061">
    <property type="entry name" value="DNA-bd_dom_put_sf"/>
</dbReference>
<keyword evidence="2" id="KW-0238">DNA-binding</keyword>
<dbReference type="SMART" id="SM00422">
    <property type="entry name" value="HTH_MERR"/>
    <property type="match status" value="1"/>
</dbReference>
<dbReference type="Gene3D" id="3.40.50.280">
    <property type="entry name" value="Cobalamin-binding domain"/>
    <property type="match status" value="1"/>
</dbReference>
<evidence type="ECO:0000259" key="5">
    <source>
        <dbReference type="PROSITE" id="PS51332"/>
    </source>
</evidence>
<reference evidence="6 7" key="1">
    <citation type="submission" date="2024-04" db="EMBL/GenBank/DDBJ databases">
        <title>Isolation of an actinomycete strain from pig manure.</title>
        <authorList>
            <person name="Gong T."/>
            <person name="Yu Z."/>
            <person name="An M."/>
            <person name="Wei C."/>
            <person name="Yang W."/>
            <person name="Liu L."/>
        </authorList>
    </citation>
    <scope>NUCLEOTIDE SEQUENCE [LARGE SCALE GENOMIC DNA]</scope>
    <source>
        <strain evidence="6 7">ZF39</strain>
    </source>
</reference>
<feature type="domain" description="HTH merR-type" evidence="4">
    <location>
        <begin position="1"/>
        <end position="71"/>
    </location>
</feature>
<organism evidence="6 7">
    <name type="scientific">Ammonicoccus fulvus</name>
    <dbReference type="NCBI Taxonomy" id="3138240"/>
    <lineage>
        <taxon>Bacteria</taxon>
        <taxon>Bacillati</taxon>
        <taxon>Actinomycetota</taxon>
        <taxon>Actinomycetes</taxon>
        <taxon>Propionibacteriales</taxon>
        <taxon>Propionibacteriaceae</taxon>
        <taxon>Ammonicoccus</taxon>
    </lineage>
</organism>
<keyword evidence="7" id="KW-1185">Reference proteome</keyword>
<protein>
    <submittedName>
        <fullName evidence="6">MerR family transcriptional regulator</fullName>
    </submittedName>
</protein>
<proteinExistence type="predicted"/>
<evidence type="ECO:0000313" key="6">
    <source>
        <dbReference type="EMBL" id="XAN06262.1"/>
    </source>
</evidence>
<keyword evidence="3" id="KW-0804">Transcription</keyword>
<keyword evidence="1" id="KW-0805">Transcription regulation</keyword>
<dbReference type="Pfam" id="PF02607">
    <property type="entry name" value="B12-binding_2"/>
    <property type="match status" value="1"/>
</dbReference>
<sequence>MYTVRQAAALTGVPQATLRAWERRYRVVQPTRSDGGYRLYDEAQIAVLRTMAQLVDRGVPASSAAVRAADGPDAPTGMHRVDGDLVDAARSLDHQRLRSLVERAFAAGPFEEILHAWLLPEVAKLGDAWESGELSIAQEHFASAQLMRAISSVFEAVEISGDAPPVLVGLPRGARHEIGVFSFATCLRRLGVNVIYLGSDVPVGEWVAAASARIARGLVVGVTMVADVDEAQAIVDACADLNPPLTVWAGGAQSEGVRRATILPDDMAEAARIVERSLAAGAA</sequence>
<dbReference type="InterPro" id="IPR003759">
    <property type="entry name" value="Cbl-bd_cap"/>
</dbReference>
<evidence type="ECO:0000259" key="4">
    <source>
        <dbReference type="PROSITE" id="PS50937"/>
    </source>
</evidence>
<evidence type="ECO:0000256" key="1">
    <source>
        <dbReference type="ARBA" id="ARBA00023015"/>
    </source>
</evidence>
<dbReference type="SUPFAM" id="SSF52242">
    <property type="entry name" value="Cobalamin (vitamin B12)-binding domain"/>
    <property type="match status" value="1"/>
</dbReference>
<evidence type="ECO:0000313" key="7">
    <source>
        <dbReference type="Proteomes" id="UP001442841"/>
    </source>
</evidence>
<dbReference type="Proteomes" id="UP001442841">
    <property type="component" value="Chromosome"/>
</dbReference>
<dbReference type="PANTHER" id="PTHR30204">
    <property type="entry name" value="REDOX-CYCLING DRUG-SENSING TRANSCRIPTIONAL ACTIVATOR SOXR"/>
    <property type="match status" value="1"/>
</dbReference>
<dbReference type="Gene3D" id="1.10.1660.10">
    <property type="match status" value="1"/>
</dbReference>
<dbReference type="InterPro" id="IPR000551">
    <property type="entry name" value="MerR-type_HTH_dom"/>
</dbReference>
<dbReference type="InterPro" id="IPR047057">
    <property type="entry name" value="MerR_fam"/>
</dbReference>
<dbReference type="PANTHER" id="PTHR30204:SF67">
    <property type="entry name" value="HTH-TYPE TRANSCRIPTIONAL REGULATOR MLRA-RELATED"/>
    <property type="match status" value="1"/>
</dbReference>
<dbReference type="EMBL" id="CP154795">
    <property type="protein sequence ID" value="XAN06262.1"/>
    <property type="molecule type" value="Genomic_DNA"/>
</dbReference>
<name>A0ABZ3FJS0_9ACTN</name>